<feature type="region of interest" description="Disordered" evidence="1">
    <location>
        <begin position="57"/>
        <end position="80"/>
    </location>
</feature>
<dbReference type="Pfam" id="PF24444">
    <property type="entry name" value="DUF7563"/>
    <property type="match status" value="1"/>
</dbReference>
<gene>
    <name evidence="2" type="ORF">B2G88_07925</name>
</gene>
<evidence type="ECO:0008006" key="4">
    <source>
        <dbReference type="Google" id="ProtNLM"/>
    </source>
</evidence>
<dbReference type="InterPro" id="IPR055985">
    <property type="entry name" value="DUF7563"/>
</dbReference>
<proteinExistence type="predicted"/>
<dbReference type="EMBL" id="MWPH01000002">
    <property type="protein sequence ID" value="OVE84334.1"/>
    <property type="molecule type" value="Genomic_DNA"/>
</dbReference>
<accession>A0A202E7Z2</accession>
<keyword evidence="3" id="KW-1185">Reference proteome</keyword>
<dbReference type="AlphaFoldDB" id="A0A202E7Z2"/>
<evidence type="ECO:0000313" key="3">
    <source>
        <dbReference type="Proteomes" id="UP000196084"/>
    </source>
</evidence>
<reference evidence="2 3" key="1">
    <citation type="submission" date="2017-02" db="EMBL/GenBank/DDBJ databases">
        <title>Natronthermophilus aegyptiacus gen. nov.,sp. nov., an aerobic, extremely halophilic alkalithermophilic archaeon isolated from the athalassohaline Wadi An Natrun, Egypt.</title>
        <authorList>
            <person name="Zhao B."/>
        </authorList>
    </citation>
    <scope>NUCLEOTIDE SEQUENCE [LARGE SCALE GENOMIC DNA]</scope>
    <source>
        <strain evidence="2 3">CGMCC 1.3597</strain>
    </source>
</reference>
<evidence type="ECO:0000313" key="2">
    <source>
        <dbReference type="EMBL" id="OVE84334.1"/>
    </source>
</evidence>
<dbReference type="RefSeq" id="WP_054862777.1">
    <property type="nucleotide sequence ID" value="NZ_MWPH01000002.1"/>
</dbReference>
<protein>
    <recommendedName>
        <fullName evidence="4">Small CPxCG-related zinc finger protein</fullName>
    </recommendedName>
</protein>
<organism evidence="2 3">
    <name type="scientific">Natronolimnobius baerhuensis</name>
    <dbReference type="NCBI Taxonomy" id="253108"/>
    <lineage>
        <taxon>Archaea</taxon>
        <taxon>Methanobacteriati</taxon>
        <taxon>Methanobacteriota</taxon>
        <taxon>Stenosarchaea group</taxon>
        <taxon>Halobacteria</taxon>
        <taxon>Halobacteriales</taxon>
        <taxon>Natrialbaceae</taxon>
        <taxon>Natronolimnobius</taxon>
    </lineage>
</organism>
<name>A0A202E7Z2_9EURY</name>
<dbReference type="Proteomes" id="UP000196084">
    <property type="component" value="Unassembled WGS sequence"/>
</dbReference>
<evidence type="ECO:0000256" key="1">
    <source>
        <dbReference type="SAM" id="MobiDB-lite"/>
    </source>
</evidence>
<comment type="caution">
    <text evidence="2">The sequence shown here is derived from an EMBL/GenBank/DDBJ whole genome shotgun (WGS) entry which is preliminary data.</text>
</comment>
<sequence>MVGVTVAPWPSTGTGSTCLHCERHVSDRFSRVYGDNQNRVHRCSNCDSYRRLTRGSAAGKALEIPDPETANGHQGGESDV</sequence>